<reference evidence="9 10" key="1">
    <citation type="submission" date="2018-06" db="EMBL/GenBank/DDBJ databases">
        <authorList>
            <consortium name="Pathogen Informatics"/>
            <person name="Doyle S."/>
        </authorList>
    </citation>
    <scope>NUCLEOTIDE SEQUENCE [LARGE SCALE GENOMIC DNA]</scope>
    <source>
        <strain evidence="9 10">NCTC10429</strain>
    </source>
</reference>
<keyword evidence="5 8" id="KW-0812">Transmembrane</keyword>
<feature type="transmembrane region" description="Helical" evidence="8">
    <location>
        <begin position="38"/>
        <end position="60"/>
    </location>
</feature>
<gene>
    <name evidence="9" type="primary">hcaT_3</name>
    <name evidence="9" type="ORF">NCTC10429_02098</name>
</gene>
<dbReference type="Proteomes" id="UP000254088">
    <property type="component" value="Unassembled WGS sequence"/>
</dbReference>
<keyword evidence="7 8" id="KW-0472">Membrane</keyword>
<evidence type="ECO:0000256" key="6">
    <source>
        <dbReference type="ARBA" id="ARBA00022989"/>
    </source>
</evidence>
<dbReference type="Gene3D" id="1.20.1250.20">
    <property type="entry name" value="MFS general substrate transporter like domains"/>
    <property type="match status" value="1"/>
</dbReference>
<keyword evidence="2" id="KW-0813">Transport</keyword>
<evidence type="ECO:0000256" key="7">
    <source>
        <dbReference type="ARBA" id="ARBA00023136"/>
    </source>
</evidence>
<evidence type="ECO:0000256" key="5">
    <source>
        <dbReference type="ARBA" id="ARBA00022692"/>
    </source>
</evidence>
<name>A0A377C6H9_ECOLX</name>
<dbReference type="EMBL" id="UGEX01000001">
    <property type="protein sequence ID" value="STL85821.1"/>
    <property type="molecule type" value="Genomic_DNA"/>
</dbReference>
<evidence type="ECO:0000256" key="8">
    <source>
        <dbReference type="SAM" id="Phobius"/>
    </source>
</evidence>
<evidence type="ECO:0000256" key="1">
    <source>
        <dbReference type="ARBA" id="ARBA00004429"/>
    </source>
</evidence>
<sequence length="89" mass="9561">MVDSGANSALRHLHGLPPGRHAFYIAARQGSEVIRLQAVYSAVAMGGSIAIMTVFAGFLYQYLGHGVFWVMALVALPAMFLRPKVVPSC</sequence>
<comment type="subcellular location">
    <subcellularLocation>
        <location evidence="1">Cell inner membrane</location>
        <topology evidence="1">Multi-pass membrane protein</topology>
    </subcellularLocation>
</comment>
<keyword evidence="3" id="KW-1003">Cell membrane</keyword>
<evidence type="ECO:0000256" key="2">
    <source>
        <dbReference type="ARBA" id="ARBA00022448"/>
    </source>
</evidence>
<dbReference type="GO" id="GO:0005886">
    <property type="term" value="C:plasma membrane"/>
    <property type="evidence" value="ECO:0007669"/>
    <property type="project" value="UniProtKB-SubCell"/>
</dbReference>
<evidence type="ECO:0000256" key="3">
    <source>
        <dbReference type="ARBA" id="ARBA00022475"/>
    </source>
</evidence>
<keyword evidence="4" id="KW-0997">Cell inner membrane</keyword>
<dbReference type="InterPro" id="IPR036259">
    <property type="entry name" value="MFS_trans_sf"/>
</dbReference>
<organism evidence="9 10">
    <name type="scientific">Escherichia coli</name>
    <dbReference type="NCBI Taxonomy" id="562"/>
    <lineage>
        <taxon>Bacteria</taxon>
        <taxon>Pseudomonadati</taxon>
        <taxon>Pseudomonadota</taxon>
        <taxon>Gammaproteobacteria</taxon>
        <taxon>Enterobacterales</taxon>
        <taxon>Enterobacteriaceae</taxon>
        <taxon>Escherichia</taxon>
    </lineage>
</organism>
<feature type="transmembrane region" description="Helical" evidence="8">
    <location>
        <begin position="66"/>
        <end position="83"/>
    </location>
</feature>
<dbReference type="PANTHER" id="PTHR23522">
    <property type="entry name" value="BLL5896 PROTEIN"/>
    <property type="match status" value="1"/>
</dbReference>
<evidence type="ECO:0000256" key="4">
    <source>
        <dbReference type="ARBA" id="ARBA00022519"/>
    </source>
</evidence>
<dbReference type="GO" id="GO:0015528">
    <property type="term" value="F:lactose:proton symporter activity"/>
    <property type="evidence" value="ECO:0007669"/>
    <property type="project" value="TreeGrafter"/>
</dbReference>
<accession>A0A377C6H9</accession>
<evidence type="ECO:0000313" key="10">
    <source>
        <dbReference type="Proteomes" id="UP000254088"/>
    </source>
</evidence>
<proteinExistence type="predicted"/>
<dbReference type="GO" id="GO:0030395">
    <property type="term" value="F:lactose binding"/>
    <property type="evidence" value="ECO:0007669"/>
    <property type="project" value="TreeGrafter"/>
</dbReference>
<keyword evidence="6 8" id="KW-1133">Transmembrane helix</keyword>
<evidence type="ECO:0000313" key="9">
    <source>
        <dbReference type="EMBL" id="STL85821.1"/>
    </source>
</evidence>
<protein>
    <submittedName>
        <fullName evidence="9">Putative 3-phenylpropionate permease</fullName>
    </submittedName>
</protein>
<dbReference type="PANTHER" id="PTHR23522:SF10">
    <property type="entry name" value="3-PHENYLPROPIONIC ACID TRANSPORTER-RELATED"/>
    <property type="match status" value="1"/>
</dbReference>
<dbReference type="AlphaFoldDB" id="A0A377C6H9"/>